<dbReference type="InterPro" id="IPR010420">
    <property type="entry name" value="CASTOR/POLLUX/SYM8_dom"/>
</dbReference>
<evidence type="ECO:0000259" key="9">
    <source>
        <dbReference type="Pfam" id="PF06241"/>
    </source>
</evidence>
<proteinExistence type="predicted"/>
<dbReference type="AlphaFoldDB" id="A0A7S4M0J8"/>
<sequence>MKGRGTATGGMRAAAAAAMSCVLSWTLVVPSSGFVHHAGYPALPRPSSPLVHVGRRFPGCREMPLCTGREKFDRSPRVTRVRLSQMETEEDRGFFEDKLGKEVSKKGLSRRTFTNLLFLSLGLFFGNLLGRMSRSSMTEDLQEIQLLEEKTKEEISMLKDLSNNLSSVSQEERKAVLDQDSDSDSSSTPIAPLAFIGTVITSQAAFFMREYQRIKDGFDPKNDSDVTLGEIVQYRLDYYLSTNPYAKALLLLNSTFLVILFGGMILSLTQGEDIGSALWESWTYVADPGTQVNAEKPGLRAIALAITVGGLVVFALMVGLITESVSEQVEDFRKGKSRVLEHGHTLILGFNDKCLSIIEELAIAFESEGGGTMVVLSDHPKEEMETILQGAIDSKERRLNLRGSQVIFRSGDPLLEQELFKVGVTRAKSIIALTREDLDPDEADSLMLRQVLSLKGTMSSRTTANAPHITIELQDVDNKNLVQLVSIKTEILVSHDLIGQLMISCSRQPGLAYVVEAIFSFDGSEFYFKEWPELIGNRFGDLVCRFDDAIVMGVRTKDGEVILNADRSYRIAPGDELICIAEDDDSYSLNDGFFMQSRAEILGRFEEEKEEVPQLQGKRSKLKYLATRTLSRAMDTFSGAPKNRRARKQPERILFCGWRRDMADMIKHLDGIVEPGSELWLLNTVPVTERNEMLTDKGNKEKLKLKRLVIKNAQGNPTVRRDLQRVLALDEFGFETGEYRLLTEYDSILILADEAITDGSDLKSTDGRSLAAFLLISDIRSKILAENSDERMQRDGGRERIISEILDAANTKSLLRELDCKGYVMSNKIISNALAQVAENSAMNIVMSELLASTGNELFLEDASEFVDTQEGSAVPFWEIALRASQRNFVAIGYRAKGIDFALDNHIKTLVNPTGKDVPRVWEEGDQIVLMGRRDG</sequence>
<evidence type="ECO:0000256" key="5">
    <source>
        <dbReference type="ARBA" id="ARBA00023065"/>
    </source>
</evidence>
<dbReference type="InterPro" id="IPR044849">
    <property type="entry name" value="CASTOR/POLLUX/SYM8-like"/>
</dbReference>
<keyword evidence="2" id="KW-0813">Transport</keyword>
<dbReference type="PANTHER" id="PTHR31563:SF10">
    <property type="entry name" value="ION CHANNEL POLLUX-RELATED"/>
    <property type="match status" value="1"/>
</dbReference>
<gene>
    <name evidence="10" type="ORF">GTHE00462_LOCUS1855</name>
</gene>
<evidence type="ECO:0000256" key="3">
    <source>
        <dbReference type="ARBA" id="ARBA00022692"/>
    </source>
</evidence>
<protein>
    <recommendedName>
        <fullName evidence="9">CASTOR/POLLUX/SYM8 ion channel conserved domain-containing protein</fullName>
    </recommendedName>
</protein>
<dbReference type="GO" id="GO:0006811">
    <property type="term" value="P:monoatomic ion transport"/>
    <property type="evidence" value="ECO:0007669"/>
    <property type="project" value="UniProtKB-KW"/>
</dbReference>
<evidence type="ECO:0000256" key="2">
    <source>
        <dbReference type="ARBA" id="ARBA00022448"/>
    </source>
</evidence>
<feature type="chain" id="PRO_5031169084" description="CASTOR/POLLUX/SYM8 ion channel conserved domain-containing protein" evidence="8">
    <location>
        <begin position="34"/>
        <end position="936"/>
    </location>
</feature>
<feature type="transmembrane region" description="Helical" evidence="7">
    <location>
        <begin position="248"/>
        <end position="268"/>
    </location>
</feature>
<keyword evidence="3 7" id="KW-0812">Transmembrane</keyword>
<keyword evidence="6 7" id="KW-0472">Membrane</keyword>
<keyword evidence="4 7" id="KW-1133">Transmembrane helix</keyword>
<feature type="domain" description="CASTOR/POLLUX/SYM8 ion channel conserved" evidence="9">
    <location>
        <begin position="495"/>
        <end position="590"/>
    </location>
</feature>
<evidence type="ECO:0000256" key="7">
    <source>
        <dbReference type="SAM" id="Phobius"/>
    </source>
</evidence>
<organism evidence="10">
    <name type="scientific">Guillardia theta</name>
    <name type="common">Cryptophyte</name>
    <name type="synonym">Cryptomonas phi</name>
    <dbReference type="NCBI Taxonomy" id="55529"/>
    <lineage>
        <taxon>Eukaryota</taxon>
        <taxon>Cryptophyceae</taxon>
        <taxon>Pyrenomonadales</taxon>
        <taxon>Geminigeraceae</taxon>
        <taxon>Guillardia</taxon>
    </lineage>
</organism>
<keyword evidence="8" id="KW-0732">Signal</keyword>
<keyword evidence="5" id="KW-0406">Ion transport</keyword>
<reference evidence="10" key="1">
    <citation type="submission" date="2021-01" db="EMBL/GenBank/DDBJ databases">
        <authorList>
            <person name="Corre E."/>
            <person name="Pelletier E."/>
            <person name="Niang G."/>
            <person name="Scheremetjew M."/>
            <person name="Finn R."/>
            <person name="Kale V."/>
            <person name="Holt S."/>
            <person name="Cochrane G."/>
            <person name="Meng A."/>
            <person name="Brown T."/>
            <person name="Cohen L."/>
        </authorList>
    </citation>
    <scope>NUCLEOTIDE SEQUENCE</scope>
    <source>
        <strain evidence="10">CCMP 2712</strain>
    </source>
</reference>
<evidence type="ECO:0000256" key="8">
    <source>
        <dbReference type="SAM" id="SignalP"/>
    </source>
</evidence>
<dbReference type="EMBL" id="HBKN01002150">
    <property type="protein sequence ID" value="CAE2192544.1"/>
    <property type="molecule type" value="Transcribed_RNA"/>
</dbReference>
<accession>A0A7S4M0J8</accession>
<dbReference type="Gene3D" id="3.40.50.720">
    <property type="entry name" value="NAD(P)-binding Rossmann-like Domain"/>
    <property type="match status" value="1"/>
</dbReference>
<evidence type="ECO:0000313" key="10">
    <source>
        <dbReference type="EMBL" id="CAE2192544.1"/>
    </source>
</evidence>
<feature type="signal peptide" evidence="8">
    <location>
        <begin position="1"/>
        <end position="33"/>
    </location>
</feature>
<dbReference type="PANTHER" id="PTHR31563">
    <property type="entry name" value="ION CHANNEL POLLUX-RELATED"/>
    <property type="match status" value="1"/>
</dbReference>
<feature type="transmembrane region" description="Helical" evidence="7">
    <location>
        <begin position="112"/>
        <end position="130"/>
    </location>
</feature>
<evidence type="ECO:0000256" key="6">
    <source>
        <dbReference type="ARBA" id="ARBA00023136"/>
    </source>
</evidence>
<name>A0A7S4M0J8_GUITH</name>
<dbReference type="GO" id="GO:0012505">
    <property type="term" value="C:endomembrane system"/>
    <property type="evidence" value="ECO:0007669"/>
    <property type="project" value="UniProtKB-SubCell"/>
</dbReference>
<evidence type="ECO:0000256" key="4">
    <source>
        <dbReference type="ARBA" id="ARBA00022989"/>
    </source>
</evidence>
<comment type="subcellular location">
    <subcellularLocation>
        <location evidence="1">Endomembrane system</location>
        <topology evidence="1">Multi-pass membrane protein</topology>
    </subcellularLocation>
</comment>
<dbReference type="Pfam" id="PF06241">
    <property type="entry name" value="Castor_Poll_mid"/>
    <property type="match status" value="1"/>
</dbReference>
<evidence type="ECO:0000256" key="1">
    <source>
        <dbReference type="ARBA" id="ARBA00004127"/>
    </source>
</evidence>